<organism evidence="1 2">
    <name type="scientific">Ilyodon furcidens</name>
    <name type="common">goldbreast splitfin</name>
    <dbReference type="NCBI Taxonomy" id="33524"/>
    <lineage>
        <taxon>Eukaryota</taxon>
        <taxon>Metazoa</taxon>
        <taxon>Chordata</taxon>
        <taxon>Craniata</taxon>
        <taxon>Vertebrata</taxon>
        <taxon>Euteleostomi</taxon>
        <taxon>Actinopterygii</taxon>
        <taxon>Neopterygii</taxon>
        <taxon>Teleostei</taxon>
        <taxon>Neoteleostei</taxon>
        <taxon>Acanthomorphata</taxon>
        <taxon>Ovalentaria</taxon>
        <taxon>Atherinomorphae</taxon>
        <taxon>Cyprinodontiformes</taxon>
        <taxon>Goodeidae</taxon>
        <taxon>Ilyodon</taxon>
    </lineage>
</organism>
<gene>
    <name evidence="1" type="ORF">ILYODFUR_011332</name>
</gene>
<comment type="caution">
    <text evidence="1">The sequence shown here is derived from an EMBL/GenBank/DDBJ whole genome shotgun (WGS) entry which is preliminary data.</text>
</comment>
<dbReference type="Proteomes" id="UP001482620">
    <property type="component" value="Unassembled WGS sequence"/>
</dbReference>
<proteinExistence type="predicted"/>
<name>A0ABV0VD47_9TELE</name>
<dbReference type="EMBL" id="JAHRIQ010105122">
    <property type="protein sequence ID" value="MEQ2255199.1"/>
    <property type="molecule type" value="Genomic_DNA"/>
</dbReference>
<evidence type="ECO:0000313" key="2">
    <source>
        <dbReference type="Proteomes" id="UP001482620"/>
    </source>
</evidence>
<keyword evidence="2" id="KW-1185">Reference proteome</keyword>
<accession>A0ABV0VD47</accession>
<reference evidence="1 2" key="1">
    <citation type="submission" date="2021-06" db="EMBL/GenBank/DDBJ databases">
        <authorList>
            <person name="Palmer J.M."/>
        </authorList>
    </citation>
    <scope>NUCLEOTIDE SEQUENCE [LARGE SCALE GENOMIC DNA]</scope>
    <source>
        <strain evidence="2">if_2019</strain>
        <tissue evidence="1">Muscle</tissue>
    </source>
</reference>
<sequence length="105" mass="12110">MFSTLSKFIHQLTFVHPLPMYFFLTPVADGIDSWTFILLALWCFPAPSASLFTFTYYGPLYFAVWSPLSCTCTVAMMLCYLLNCAKLLSLLVYLLRLPLLLYHHL</sequence>
<evidence type="ECO:0000313" key="1">
    <source>
        <dbReference type="EMBL" id="MEQ2255199.1"/>
    </source>
</evidence>
<protein>
    <submittedName>
        <fullName evidence="1">Uncharacterized protein</fullName>
    </submittedName>
</protein>